<feature type="compositionally biased region" description="Low complexity" evidence="1">
    <location>
        <begin position="21"/>
        <end position="31"/>
    </location>
</feature>
<reference evidence="3 4" key="1">
    <citation type="journal article" date="2019" name="Sci. Rep.">
        <title>A high-quality genome of Eragrostis curvula grass provides insights into Poaceae evolution and supports new strategies to enhance forage quality.</title>
        <authorList>
            <person name="Carballo J."/>
            <person name="Santos B.A.C.M."/>
            <person name="Zappacosta D."/>
            <person name="Garbus I."/>
            <person name="Selva J.P."/>
            <person name="Gallo C.A."/>
            <person name="Diaz A."/>
            <person name="Albertini E."/>
            <person name="Caccamo M."/>
            <person name="Echenique V."/>
        </authorList>
    </citation>
    <scope>NUCLEOTIDE SEQUENCE [LARGE SCALE GENOMIC DNA]</scope>
    <source>
        <strain evidence="4">cv. Victoria</strain>
        <tissue evidence="3">Leaf</tissue>
    </source>
</reference>
<evidence type="ECO:0000256" key="1">
    <source>
        <dbReference type="SAM" id="MobiDB-lite"/>
    </source>
</evidence>
<dbReference type="EMBL" id="RWGY01000011">
    <property type="protein sequence ID" value="TVU28386.1"/>
    <property type="molecule type" value="Genomic_DNA"/>
</dbReference>
<dbReference type="AlphaFoldDB" id="A0A5J9UXM4"/>
<dbReference type="Gramene" id="TVU28386">
    <property type="protein sequence ID" value="TVU28386"/>
    <property type="gene ID" value="EJB05_19903"/>
</dbReference>
<evidence type="ECO:0000313" key="3">
    <source>
        <dbReference type="EMBL" id="TVU28386.1"/>
    </source>
</evidence>
<feature type="compositionally biased region" description="Basic and acidic residues" evidence="1">
    <location>
        <begin position="32"/>
        <end position="52"/>
    </location>
</feature>
<accession>A0A5J9UXM4</accession>
<dbReference type="Gramene" id="TVU28385">
    <property type="protein sequence ID" value="TVU28385"/>
    <property type="gene ID" value="EJB05_19902"/>
</dbReference>
<evidence type="ECO:0000313" key="2">
    <source>
        <dbReference type="EMBL" id="TVU28385.1"/>
    </source>
</evidence>
<dbReference type="Proteomes" id="UP000324897">
    <property type="component" value="Chromosome 1"/>
</dbReference>
<gene>
    <name evidence="2" type="ORF">EJB05_19902</name>
    <name evidence="3" type="ORF">EJB05_19903</name>
</gene>
<feature type="region of interest" description="Disordered" evidence="1">
    <location>
        <begin position="1"/>
        <end position="73"/>
    </location>
</feature>
<evidence type="ECO:0000313" key="4">
    <source>
        <dbReference type="Proteomes" id="UP000324897"/>
    </source>
</evidence>
<dbReference type="EMBL" id="RWGY01000011">
    <property type="protein sequence ID" value="TVU28385.1"/>
    <property type="molecule type" value="Genomic_DNA"/>
</dbReference>
<keyword evidence="4" id="KW-1185">Reference proteome</keyword>
<protein>
    <submittedName>
        <fullName evidence="3">Uncharacterized protein</fullName>
    </submittedName>
</protein>
<sequence>MTAAFFLDSAGSWRASDSHCAARTASPSPSARGDDMDSTRAHMRRSGDESRRGRGNRRGHVSEHGAMRSSGDW</sequence>
<proteinExistence type="predicted"/>
<organism evidence="3 4">
    <name type="scientific">Eragrostis curvula</name>
    <name type="common">weeping love grass</name>
    <dbReference type="NCBI Taxonomy" id="38414"/>
    <lineage>
        <taxon>Eukaryota</taxon>
        <taxon>Viridiplantae</taxon>
        <taxon>Streptophyta</taxon>
        <taxon>Embryophyta</taxon>
        <taxon>Tracheophyta</taxon>
        <taxon>Spermatophyta</taxon>
        <taxon>Magnoliopsida</taxon>
        <taxon>Liliopsida</taxon>
        <taxon>Poales</taxon>
        <taxon>Poaceae</taxon>
        <taxon>PACMAD clade</taxon>
        <taxon>Chloridoideae</taxon>
        <taxon>Eragrostideae</taxon>
        <taxon>Eragrostidinae</taxon>
        <taxon>Eragrostis</taxon>
    </lineage>
</organism>
<comment type="caution">
    <text evidence="3">The sequence shown here is derived from an EMBL/GenBank/DDBJ whole genome shotgun (WGS) entry which is preliminary data.</text>
</comment>
<name>A0A5J9UXM4_9POAL</name>